<dbReference type="Proteomes" id="UP000092555">
    <property type="component" value="Unassembled WGS sequence"/>
</dbReference>
<dbReference type="STRING" id="869754.A0A1A0HG80"/>
<feature type="non-terminal residue" evidence="1">
    <location>
        <position position="478"/>
    </location>
</feature>
<sequence length="478" mass="52018">MALAGDGGGCAGAKPAFYAVWQQACDELQRAAPPAVLGVFWAYVEARAQRMRATVFRPDSTPDRIAVLGLCNAVTDRPYVRRGGGGGGPLDSYAKDTFRDALHARVRVFAASMLRFDDVTGLNKAFRAARRVPREPPLRATGSADDHLLEDAMRLRGLLRDPGALLQDPRRLAEHAAALAKLHAYLLGEETKYRAIHPVRDGRAVPAAGHAAGPAAAARQHADPAFFPEHYWLSVFAAEQSGARFDELCAEDQRRAQARFDSSKFRRLLLLQIYLASCFFVEIAAGRKAHTLARAGAPAAARHPVEAATPPELVPRFAKLRRDTVRVVRAWDPAWAATLEGLARAEGLWWAWLLSGAPAGAAPVDGAALRATEQRLRAAAPEKTRRYFHTHATPQLSRRMREPTGLLLLRGARRGGRDYAAELARVAARIDAEHDAAARAALVEERTVLLWQQTRALRGAAWLSLDGHLEAAALDAGD</sequence>
<keyword evidence="2" id="KW-1185">Reference proteome</keyword>
<dbReference type="Pfam" id="PF11957">
    <property type="entry name" value="efThoc1"/>
    <property type="match status" value="1"/>
</dbReference>
<gene>
    <name evidence="1" type="ORF">METBIDRAFT_35728</name>
</gene>
<dbReference type="OrthoDB" id="4082726at2759"/>
<reference evidence="1 2" key="1">
    <citation type="submission" date="2016-05" db="EMBL/GenBank/DDBJ databases">
        <title>Comparative genomics of biotechnologically important yeasts.</title>
        <authorList>
            <consortium name="DOE Joint Genome Institute"/>
            <person name="Riley R."/>
            <person name="Haridas S."/>
            <person name="Wolfe K.H."/>
            <person name="Lopes M.R."/>
            <person name="Hittinger C.T."/>
            <person name="Goker M."/>
            <person name="Salamov A."/>
            <person name="Wisecaver J."/>
            <person name="Long T.M."/>
            <person name="Aerts A.L."/>
            <person name="Barry K."/>
            <person name="Choi C."/>
            <person name="Clum A."/>
            <person name="Coughlan A.Y."/>
            <person name="Deshpande S."/>
            <person name="Douglass A.P."/>
            <person name="Hanson S.J."/>
            <person name="Klenk H.-P."/>
            <person name="LaButti K."/>
            <person name="Lapidus A."/>
            <person name="Lindquist E."/>
            <person name="Lipzen A."/>
            <person name="Meier-kolthoff J.P."/>
            <person name="Ohm R.A."/>
            <person name="Otillar R.P."/>
            <person name="Pangilinan J."/>
            <person name="Peng Y."/>
            <person name="Rokas A."/>
            <person name="Rosa C.A."/>
            <person name="Scheuner C."/>
            <person name="Sibirny A.A."/>
            <person name="Slot J.C."/>
            <person name="Stielow J.B."/>
            <person name="Sun H."/>
            <person name="Kurtzman C.P."/>
            <person name="Blackwell M."/>
            <person name="Grigoriev I.V."/>
            <person name="Jeffries T.W."/>
        </authorList>
    </citation>
    <scope>NUCLEOTIDE SEQUENCE [LARGE SCALE GENOMIC DNA]</scope>
    <source>
        <strain evidence="1 2">NRRL YB-4993</strain>
    </source>
</reference>
<name>A0A1A0HG80_9ASCO</name>
<comment type="caution">
    <text evidence="1">The sequence shown here is derived from an EMBL/GenBank/DDBJ whole genome shotgun (WGS) entry which is preliminary data.</text>
</comment>
<evidence type="ECO:0000313" key="1">
    <source>
        <dbReference type="EMBL" id="OBA23011.1"/>
    </source>
</evidence>
<evidence type="ECO:0000313" key="2">
    <source>
        <dbReference type="Proteomes" id="UP000092555"/>
    </source>
</evidence>
<dbReference type="EMBL" id="LXTC01000001">
    <property type="protein sequence ID" value="OBA23011.1"/>
    <property type="molecule type" value="Genomic_DNA"/>
</dbReference>
<accession>A0A1A0HG80</accession>
<dbReference type="AlphaFoldDB" id="A0A1A0HG80"/>
<dbReference type="InterPro" id="IPR021861">
    <property type="entry name" value="THO_THOC1"/>
</dbReference>
<dbReference type="GeneID" id="30029624"/>
<proteinExistence type="predicted"/>
<protein>
    <submittedName>
        <fullName evidence="1">Uncharacterized protein</fullName>
    </submittedName>
</protein>
<dbReference type="RefSeq" id="XP_018713492.1">
    <property type="nucleotide sequence ID" value="XM_018856648.1"/>
</dbReference>
<organism evidence="1 2">
    <name type="scientific">Metschnikowia bicuspidata var. bicuspidata NRRL YB-4993</name>
    <dbReference type="NCBI Taxonomy" id="869754"/>
    <lineage>
        <taxon>Eukaryota</taxon>
        <taxon>Fungi</taxon>
        <taxon>Dikarya</taxon>
        <taxon>Ascomycota</taxon>
        <taxon>Saccharomycotina</taxon>
        <taxon>Pichiomycetes</taxon>
        <taxon>Metschnikowiaceae</taxon>
        <taxon>Metschnikowia</taxon>
    </lineage>
</organism>